<dbReference type="EMBL" id="FOZX01000012">
    <property type="protein sequence ID" value="SFT03989.1"/>
    <property type="molecule type" value="Genomic_DNA"/>
</dbReference>
<feature type="domain" description="Putative zinc-finger" evidence="1">
    <location>
        <begin position="11"/>
        <end position="44"/>
    </location>
</feature>
<evidence type="ECO:0000313" key="2">
    <source>
        <dbReference type="EMBL" id="SFT03989.1"/>
    </source>
</evidence>
<accession>A0A1I6URA2</accession>
<dbReference type="NCBIfam" id="TIGR03988">
    <property type="entry name" value="antisig_RsrA"/>
    <property type="match status" value="1"/>
</dbReference>
<reference evidence="3" key="1">
    <citation type="submission" date="2016-10" db="EMBL/GenBank/DDBJ databases">
        <authorList>
            <person name="Varghese N."/>
            <person name="Submissions S."/>
        </authorList>
    </citation>
    <scope>NUCLEOTIDE SEQUENCE [LARGE SCALE GENOMIC DNA]</scope>
    <source>
        <strain evidence="3">DSM 44771</strain>
    </source>
</reference>
<protein>
    <submittedName>
        <fullName evidence="2">Mycothiol system anti-sigma-R factor</fullName>
    </submittedName>
</protein>
<dbReference type="InterPro" id="IPR027383">
    <property type="entry name" value="Znf_put"/>
</dbReference>
<evidence type="ECO:0000313" key="3">
    <source>
        <dbReference type="Proteomes" id="UP000198852"/>
    </source>
</evidence>
<dbReference type="InterPro" id="IPR024020">
    <property type="entry name" value="Anit_sigma_mycothiol_RsrA"/>
</dbReference>
<dbReference type="Proteomes" id="UP000198852">
    <property type="component" value="Unassembled WGS sequence"/>
</dbReference>
<dbReference type="OrthoDB" id="3267840at2"/>
<dbReference type="STRING" id="95161.SAMN05660874_05201"/>
<dbReference type="RefSeq" id="WP_093423127.1">
    <property type="nucleotide sequence ID" value="NZ_FOZX01000012.1"/>
</dbReference>
<evidence type="ECO:0000259" key="1">
    <source>
        <dbReference type="Pfam" id="PF13490"/>
    </source>
</evidence>
<sequence>MNCGEPDEASCQDALAEVWLFLDNECDPARREAVQKHLDGCGTCLEHFGIEEHLKALLQRKCSGEHAPTELKDRLRSSIREAVLSKAEITVEHGPEGTSVEVRTKKTAAE</sequence>
<gene>
    <name evidence="2" type="ORF">SAMN05660874_05201</name>
</gene>
<name>A0A1I6URA2_9PSEU</name>
<organism evidence="2 3">
    <name type="scientific">Saccharopolyspora flava</name>
    <dbReference type="NCBI Taxonomy" id="95161"/>
    <lineage>
        <taxon>Bacteria</taxon>
        <taxon>Bacillati</taxon>
        <taxon>Actinomycetota</taxon>
        <taxon>Actinomycetes</taxon>
        <taxon>Pseudonocardiales</taxon>
        <taxon>Pseudonocardiaceae</taxon>
        <taxon>Saccharopolyspora</taxon>
    </lineage>
</organism>
<keyword evidence="3" id="KW-1185">Reference proteome</keyword>
<dbReference type="Pfam" id="PF13490">
    <property type="entry name" value="zf-HC2"/>
    <property type="match status" value="1"/>
</dbReference>
<proteinExistence type="predicted"/>
<dbReference type="AlphaFoldDB" id="A0A1I6URA2"/>